<dbReference type="PATRIC" id="fig|81857.3.peg.2066"/>
<dbReference type="InterPro" id="IPR006101">
    <property type="entry name" value="Glyco_hydro_2"/>
</dbReference>
<dbReference type="EMBL" id="JQAT01000007">
    <property type="protein sequence ID" value="KRN27569.1"/>
    <property type="molecule type" value="Genomic_DNA"/>
</dbReference>
<gene>
    <name evidence="8" type="ORF">IV38_GL002024</name>
    <name evidence="9" type="ORF">IV40_GL002004</name>
</gene>
<dbReference type="InterPro" id="IPR013783">
    <property type="entry name" value="Ig-like_fold"/>
</dbReference>
<dbReference type="Pfam" id="PF02837">
    <property type="entry name" value="Glyco_hydro_2_N"/>
    <property type="match status" value="1"/>
</dbReference>
<reference evidence="10 11" key="1">
    <citation type="journal article" date="2015" name="Genome Announc.">
        <title>Expanding the biotechnology potential of lactobacilli through comparative genomics of 213 strains and associated genera.</title>
        <authorList>
            <person name="Sun Z."/>
            <person name="Harris H.M."/>
            <person name="McCann A."/>
            <person name="Guo C."/>
            <person name="Argimon S."/>
            <person name="Zhang W."/>
            <person name="Yang X."/>
            <person name="Jeffery I.B."/>
            <person name="Cooney J.C."/>
            <person name="Kagawa T.F."/>
            <person name="Liu W."/>
            <person name="Song Y."/>
            <person name="Salvetti E."/>
            <person name="Wrobel A."/>
            <person name="Rasinkangas P."/>
            <person name="Parkhill J."/>
            <person name="Rea M.C."/>
            <person name="O'Sullivan O."/>
            <person name="Ritari J."/>
            <person name="Douillard F.P."/>
            <person name="Paul Ross R."/>
            <person name="Yang R."/>
            <person name="Briner A.E."/>
            <person name="Felis G.E."/>
            <person name="de Vos W.M."/>
            <person name="Barrangou R."/>
            <person name="Klaenhammer T.R."/>
            <person name="Caufield P.W."/>
            <person name="Cui Y."/>
            <person name="Zhang H."/>
            <person name="O'Toole P.W."/>
        </authorList>
    </citation>
    <scope>NUCLEOTIDE SEQUENCE [LARGE SCALE GENOMIC DNA]</scope>
    <source>
        <strain evidence="8 11">ATCC BAA-66</strain>
        <strain evidence="9 10">DSM 13344</strain>
    </source>
</reference>
<keyword evidence="2" id="KW-0378">Hydrolase</keyword>
<keyword evidence="3" id="KW-0326">Glycosidase</keyword>
<evidence type="ECO:0000259" key="7">
    <source>
        <dbReference type="Pfam" id="PF18565"/>
    </source>
</evidence>
<dbReference type="Pfam" id="PF18565">
    <property type="entry name" value="Glyco_hydro2_C5"/>
    <property type="match status" value="1"/>
</dbReference>
<feature type="domain" description="Glycosyl hydrolases family 2 sugar binding" evidence="5">
    <location>
        <begin position="112"/>
        <end position="213"/>
    </location>
</feature>
<sequence>MKTMRQTKNLANGWQFHYGNLPTPNKLVRKAHSLGGMTSALPNEGKRLPVSTSGEYFLKLIAQGDVQQGLQNLAGTDLSTQLDGDWEPVSIPHDWKKDLPYVQNPALLMSGSKENGTAYYRLAFELTSDPDTERITLHFDGVMGLSDVWLNGTYLGHNNSGYTAFDFDITEMANYDAEGPNILLVRVDTTAGAEGWWYEGAGLYRKVWLEKLPAVHLNADDAYIYTQTLNGQNADLGIELSVTNERSQPVSSTPKVQFNNQTITFESQSIQPGETAHFKTTSHQTDVTPWTPENPHNIQATFIAGDDQVTKHFGIHTFAYTTAGFFLNGKPYVLKGVCEHQDFAGVGVALDQDIINYKVKLLKEMGVNALRSSHHFAAPELLNACDQYGILVIDENRILESTPWRLADLKKMVRRQRMHSSIAFWSLGNEELIGSTELGGRILKRLARLIKQYDHEHLTVSAELLNPEGKIDENYLENVDILGVNYPEADVMGDGALKIHANFPQQPIMSTESGSYFQTRGIYRDNAEQCQANSFGSDYSMVMPGKRKPGEPGVGGTARPEKVIQFAQQHPEFGGVFLWTAFDYNGEPSPFGWPGISSQFGILDLCGFPKDYYYYFQAHWTDKPMIHVMPHWNREGLEIAADGTVAVRIFSNAPTVELFINGVSQGQQQVKDCQMNWQVTYQPGELRAVALEHDQVVAETIEQTADSAVKVVVSVRYHGQQDTLYALQAVDQNDVPVPTSDQFVTLHADGAILGWGNGNPADISVHHADELQLFNGKALIIAPKETTLMATLSK</sequence>
<dbReference type="GO" id="GO:0005975">
    <property type="term" value="P:carbohydrate metabolic process"/>
    <property type="evidence" value="ECO:0007669"/>
    <property type="project" value="InterPro"/>
</dbReference>
<dbReference type="Pfam" id="PF16355">
    <property type="entry name" value="DUF4982"/>
    <property type="match status" value="1"/>
</dbReference>
<dbReference type="Gene3D" id="2.60.120.260">
    <property type="entry name" value="Galactose-binding domain-like"/>
    <property type="match status" value="1"/>
</dbReference>
<evidence type="ECO:0000256" key="2">
    <source>
        <dbReference type="ARBA" id="ARBA00022801"/>
    </source>
</evidence>
<dbReference type="PANTHER" id="PTHR42732:SF1">
    <property type="entry name" value="BETA-MANNOSIDASE"/>
    <property type="match status" value="1"/>
</dbReference>
<dbReference type="SUPFAM" id="SSF49785">
    <property type="entry name" value="Galactose-binding domain-like"/>
    <property type="match status" value="1"/>
</dbReference>
<dbReference type="Proteomes" id="UP000051751">
    <property type="component" value="Unassembled WGS sequence"/>
</dbReference>
<proteinExistence type="inferred from homology"/>
<evidence type="ECO:0008006" key="12">
    <source>
        <dbReference type="Google" id="ProtNLM"/>
    </source>
</evidence>
<comment type="similarity">
    <text evidence="1">Belongs to the glycosyl hydrolase 2 family.</text>
</comment>
<dbReference type="SUPFAM" id="SSF51445">
    <property type="entry name" value="(Trans)glycosidases"/>
    <property type="match status" value="1"/>
</dbReference>
<evidence type="ECO:0000256" key="3">
    <source>
        <dbReference type="ARBA" id="ARBA00023295"/>
    </source>
</evidence>
<dbReference type="InterPro" id="IPR006103">
    <property type="entry name" value="Glyco_hydro_2_cat"/>
</dbReference>
<dbReference type="Gene3D" id="3.20.20.80">
    <property type="entry name" value="Glycosidases"/>
    <property type="match status" value="1"/>
</dbReference>
<dbReference type="STRING" id="81857.IV38_GL002024"/>
<dbReference type="AlphaFoldDB" id="A0A0R2FG30"/>
<accession>A0A0R2FG30</accession>
<dbReference type="Proteomes" id="UP000051645">
    <property type="component" value="Unassembled WGS sequence"/>
</dbReference>
<evidence type="ECO:0000313" key="10">
    <source>
        <dbReference type="Proteomes" id="UP000051645"/>
    </source>
</evidence>
<evidence type="ECO:0000313" key="11">
    <source>
        <dbReference type="Proteomes" id="UP000051751"/>
    </source>
</evidence>
<dbReference type="InterPro" id="IPR006104">
    <property type="entry name" value="Glyco_hydro_2_N"/>
</dbReference>
<dbReference type="Gene3D" id="2.60.40.10">
    <property type="entry name" value="Immunoglobulins"/>
    <property type="match status" value="3"/>
</dbReference>
<organism evidence="8 11">
    <name type="scientific">Lactobacillus selangorensis</name>
    <dbReference type="NCBI Taxonomy" id="81857"/>
    <lineage>
        <taxon>Bacteria</taxon>
        <taxon>Bacillati</taxon>
        <taxon>Bacillota</taxon>
        <taxon>Bacilli</taxon>
        <taxon>Lactobacillales</taxon>
        <taxon>Lactobacillaceae</taxon>
        <taxon>Lactobacillus</taxon>
    </lineage>
</organism>
<evidence type="ECO:0000259" key="6">
    <source>
        <dbReference type="Pfam" id="PF16355"/>
    </source>
</evidence>
<dbReference type="PANTHER" id="PTHR42732">
    <property type="entry name" value="BETA-GALACTOSIDASE"/>
    <property type="match status" value="1"/>
</dbReference>
<evidence type="ECO:0000256" key="1">
    <source>
        <dbReference type="ARBA" id="ARBA00007401"/>
    </source>
</evidence>
<evidence type="ECO:0000259" key="5">
    <source>
        <dbReference type="Pfam" id="PF02837"/>
    </source>
</evidence>
<dbReference type="PRINTS" id="PR00132">
    <property type="entry name" value="GLHYDRLASE2"/>
</dbReference>
<dbReference type="InterPro" id="IPR032311">
    <property type="entry name" value="DUF4982"/>
</dbReference>
<feature type="domain" description="Glycoside hydrolase family 2" evidence="7">
    <location>
        <begin position="726"/>
        <end position="781"/>
    </location>
</feature>
<evidence type="ECO:0000313" key="8">
    <source>
        <dbReference type="EMBL" id="KRN27569.1"/>
    </source>
</evidence>
<dbReference type="GO" id="GO:0004553">
    <property type="term" value="F:hydrolase activity, hydrolyzing O-glycosyl compounds"/>
    <property type="evidence" value="ECO:0007669"/>
    <property type="project" value="InterPro"/>
</dbReference>
<dbReference type="InterPro" id="IPR040605">
    <property type="entry name" value="Glyco_hydro2_dom5"/>
</dbReference>
<evidence type="ECO:0000259" key="4">
    <source>
        <dbReference type="Pfam" id="PF02836"/>
    </source>
</evidence>
<dbReference type="Pfam" id="PF02836">
    <property type="entry name" value="Glyco_hydro_2_C"/>
    <property type="match status" value="1"/>
</dbReference>
<keyword evidence="10" id="KW-1185">Reference proteome</keyword>
<dbReference type="EMBL" id="JQAZ01000008">
    <property type="protein sequence ID" value="KRN30158.1"/>
    <property type="molecule type" value="Genomic_DNA"/>
</dbReference>
<evidence type="ECO:0000313" key="9">
    <source>
        <dbReference type="EMBL" id="KRN30158.1"/>
    </source>
</evidence>
<comment type="caution">
    <text evidence="8">The sequence shown here is derived from an EMBL/GenBank/DDBJ whole genome shotgun (WGS) entry which is preliminary data.</text>
</comment>
<dbReference type="InterPro" id="IPR051913">
    <property type="entry name" value="GH2_Domain-Containing"/>
</dbReference>
<dbReference type="InterPro" id="IPR017853">
    <property type="entry name" value="GH"/>
</dbReference>
<name>A0A0R2FG30_9LACO</name>
<protein>
    <recommendedName>
        <fullName evidence="12">Beta-galactosidase</fullName>
    </recommendedName>
</protein>
<feature type="domain" description="Glycoside hydrolase family 2 catalytic" evidence="4">
    <location>
        <begin position="324"/>
        <end position="515"/>
    </location>
</feature>
<dbReference type="InterPro" id="IPR008979">
    <property type="entry name" value="Galactose-bd-like_sf"/>
</dbReference>
<feature type="domain" description="DUF4982" evidence="6">
    <location>
        <begin position="644"/>
        <end position="698"/>
    </location>
</feature>